<dbReference type="Proteomes" id="UP000061809">
    <property type="component" value="Chromosome"/>
</dbReference>
<keyword evidence="3" id="KW-0949">S-adenosyl-L-methionine</keyword>
<evidence type="ECO:0000313" key="9">
    <source>
        <dbReference type="EMBL" id="KAA5411240.1"/>
    </source>
</evidence>
<evidence type="ECO:0000313" key="8">
    <source>
        <dbReference type="EMBL" id="ALJ61094.1"/>
    </source>
</evidence>
<dbReference type="GO" id="GO:0046872">
    <property type="term" value="F:metal ion binding"/>
    <property type="evidence" value="ECO:0007669"/>
    <property type="project" value="UniProtKB-KW"/>
</dbReference>
<keyword evidence="5" id="KW-0408">Iron</keyword>
<evidence type="ECO:0000256" key="1">
    <source>
        <dbReference type="ARBA" id="ARBA00001966"/>
    </source>
</evidence>
<evidence type="ECO:0000313" key="11">
    <source>
        <dbReference type="EMBL" id="MDE8696966.1"/>
    </source>
</evidence>
<evidence type="ECO:0000256" key="2">
    <source>
        <dbReference type="ARBA" id="ARBA00022485"/>
    </source>
</evidence>
<dbReference type="EMBL" id="VVYW01000001">
    <property type="protein sequence ID" value="KAA5411240.1"/>
    <property type="molecule type" value="Genomic_DNA"/>
</dbReference>
<dbReference type="RefSeq" id="WP_007212289.1">
    <property type="nucleotide sequence ID" value="NZ_CAXKYC010000008.1"/>
</dbReference>
<name>A0A0P0GFU2_9BACE</name>
<dbReference type="PANTHER" id="PTHR30352">
    <property type="entry name" value="PYRUVATE FORMATE-LYASE-ACTIVATING ENZYME"/>
    <property type="match status" value="1"/>
</dbReference>
<comment type="cofactor">
    <cofactor evidence="1">
        <name>[4Fe-4S] cluster</name>
        <dbReference type="ChEBI" id="CHEBI:49883"/>
    </cofactor>
</comment>
<gene>
    <name evidence="8" type="primary">pflA_2</name>
    <name evidence="8" type="ORF">BcellWH2_03872</name>
    <name evidence="9" type="ORF">F2Y86_00500</name>
    <name evidence="10" type="ORF">F2Y87_12640</name>
    <name evidence="11" type="ORF">PZH42_22945</name>
    <name evidence="12" type="ORF">RO785_21550</name>
</gene>
<dbReference type="KEGG" id="bcel:BcellWH2_03872"/>
<evidence type="ECO:0000256" key="4">
    <source>
        <dbReference type="ARBA" id="ARBA00022723"/>
    </source>
</evidence>
<dbReference type="InterPro" id="IPR007197">
    <property type="entry name" value="rSAM"/>
</dbReference>
<evidence type="ECO:0000256" key="6">
    <source>
        <dbReference type="ARBA" id="ARBA00023014"/>
    </source>
</evidence>
<keyword evidence="8" id="KW-0456">Lyase</keyword>
<accession>A0A0P0GFU2</accession>
<reference evidence="14 15" key="2">
    <citation type="journal article" date="2019" name="Nat. Med.">
        <title>A library of human gut bacterial isolates paired with longitudinal multiomics data enables mechanistic microbiome research.</title>
        <authorList>
            <person name="Poyet M."/>
            <person name="Groussin M."/>
            <person name="Gibbons S.M."/>
            <person name="Avila-Pacheco J."/>
            <person name="Jiang X."/>
            <person name="Kearney S.M."/>
            <person name="Perrotta A.R."/>
            <person name="Berdy B."/>
            <person name="Zhao S."/>
            <person name="Lieberman T.D."/>
            <person name="Swanson P.K."/>
            <person name="Smith M."/>
            <person name="Roesemann S."/>
            <person name="Alexander J.E."/>
            <person name="Rich S.A."/>
            <person name="Livny J."/>
            <person name="Vlamakis H."/>
            <person name="Clish C."/>
            <person name="Bullock K."/>
            <person name="Deik A."/>
            <person name="Scott J."/>
            <person name="Pierce K.A."/>
            <person name="Xavier R.J."/>
            <person name="Alm E.J."/>
        </authorList>
    </citation>
    <scope>NUCLEOTIDE SEQUENCE [LARGE SCALE GENOMIC DNA]</scope>
    <source>
        <strain evidence="9 14">BIOML-A7</strain>
        <strain evidence="10 15">BIOML-A8</strain>
    </source>
</reference>
<reference evidence="8 13" key="1">
    <citation type="journal article" date="2015" name="Science">
        <title>Genetic determinants of in vivo fitness and diet responsiveness in multiple human gut Bacteroides.</title>
        <authorList>
            <person name="Wu M."/>
            <person name="McNulty N.P."/>
            <person name="Rodionov D.A."/>
            <person name="Khoroshkin M.S."/>
            <person name="Griffin N.W."/>
            <person name="Cheng J."/>
            <person name="Latreille P."/>
            <person name="Kerstetter R.A."/>
            <person name="Terrapon N."/>
            <person name="Henrissat B."/>
            <person name="Osterman A.L."/>
            <person name="Gordon J.I."/>
        </authorList>
    </citation>
    <scope>NUCLEOTIDE SEQUENCE [LARGE SCALE GENOMIC DNA]</scope>
    <source>
        <strain evidence="8 13">WH2</strain>
    </source>
</reference>
<dbReference type="Pfam" id="PF04055">
    <property type="entry name" value="Radical_SAM"/>
    <property type="match status" value="1"/>
</dbReference>
<dbReference type="EMBL" id="CP012801">
    <property type="protein sequence ID" value="ALJ61094.1"/>
    <property type="molecule type" value="Genomic_DNA"/>
</dbReference>
<dbReference type="GO" id="GO:0016829">
    <property type="term" value="F:lyase activity"/>
    <property type="evidence" value="ECO:0007669"/>
    <property type="project" value="UniProtKB-KW"/>
</dbReference>
<evidence type="ECO:0000256" key="5">
    <source>
        <dbReference type="ARBA" id="ARBA00023004"/>
    </source>
</evidence>
<dbReference type="PANTHER" id="PTHR30352:SF4">
    <property type="entry name" value="PYRUVATE FORMATE-LYASE 2-ACTIVATING ENZYME"/>
    <property type="match status" value="1"/>
</dbReference>
<dbReference type="GO" id="GO:0051539">
    <property type="term" value="F:4 iron, 4 sulfur cluster binding"/>
    <property type="evidence" value="ECO:0007669"/>
    <property type="project" value="UniProtKB-KW"/>
</dbReference>
<evidence type="ECO:0000256" key="3">
    <source>
        <dbReference type="ARBA" id="ARBA00022691"/>
    </source>
</evidence>
<keyword evidence="2" id="KW-0004">4Fe-4S</keyword>
<evidence type="ECO:0000313" key="10">
    <source>
        <dbReference type="EMBL" id="KAA5418768.1"/>
    </source>
</evidence>
<evidence type="ECO:0000259" key="7">
    <source>
        <dbReference type="PROSITE" id="PS51918"/>
    </source>
</evidence>
<reference evidence="11" key="3">
    <citation type="submission" date="2023-03" db="EMBL/GenBank/DDBJ databases">
        <title>DFI Biobank Strains.</title>
        <authorList>
            <person name="Mostad J."/>
            <person name="Paddock L."/>
            <person name="Medina S."/>
            <person name="Waligurski E."/>
            <person name="Barat B."/>
            <person name="Smith R."/>
            <person name="Burgo V."/>
            <person name="Metcalfe C."/>
            <person name="Woodson C."/>
            <person name="Sundararajan A."/>
            <person name="Ramaswamy R."/>
            <person name="Lin H."/>
            <person name="Pamer E.G."/>
        </authorList>
    </citation>
    <scope>NUCLEOTIDE SEQUENCE</scope>
    <source>
        <strain evidence="11">DFI.9.5</strain>
    </source>
</reference>
<dbReference type="AlphaFoldDB" id="A0A0P0GFU2"/>
<dbReference type="Gene3D" id="3.20.20.70">
    <property type="entry name" value="Aldolase class I"/>
    <property type="match status" value="1"/>
</dbReference>
<dbReference type="InterPro" id="IPR013785">
    <property type="entry name" value="Aldolase_TIM"/>
</dbReference>
<dbReference type="InterPro" id="IPR058240">
    <property type="entry name" value="rSAM_sf"/>
</dbReference>
<organism evidence="8 13">
    <name type="scientific">Bacteroides cellulosilyticus</name>
    <dbReference type="NCBI Taxonomy" id="246787"/>
    <lineage>
        <taxon>Bacteria</taxon>
        <taxon>Pseudomonadati</taxon>
        <taxon>Bacteroidota</taxon>
        <taxon>Bacteroidia</taxon>
        <taxon>Bacteroidales</taxon>
        <taxon>Bacteroidaceae</taxon>
        <taxon>Bacteroides</taxon>
    </lineage>
</organism>
<evidence type="ECO:0000313" key="13">
    <source>
        <dbReference type="Proteomes" id="UP000061809"/>
    </source>
</evidence>
<feature type="domain" description="Radical SAM core" evidence="7">
    <location>
        <begin position="17"/>
        <end position="203"/>
    </location>
</feature>
<evidence type="ECO:0000313" key="14">
    <source>
        <dbReference type="Proteomes" id="UP000325055"/>
    </source>
</evidence>
<keyword evidence="8" id="KW-0670">Pyruvate</keyword>
<keyword evidence="4" id="KW-0479">Metal-binding</keyword>
<protein>
    <submittedName>
        <fullName evidence="8">Pyruvate formate-lyase 1-activating enzyme</fullName>
        <ecNumber evidence="8">1.97.1.4</ecNumber>
    </submittedName>
    <submittedName>
        <fullName evidence="9">Radical SAM protein</fullName>
    </submittedName>
</protein>
<dbReference type="Proteomes" id="UP000325055">
    <property type="component" value="Unassembled WGS sequence"/>
</dbReference>
<sequence>MSNLVPILGVNRHRLLIDGEGVTTLVAFHGCPLHCKYCLNPQSLSDDFDFPLYSCEQLYERVKVDELYFLATRGGITFGGGEPCLRSEFISRFRELCGKEWRITVETSLNVPRKHLEILLPVVDDYIVDIKDTNDEIYQNYTGRSNHQVLGNLRWLIEHGKAEQITVRIPLIPQYNMEEDTTHSIDLLKSMGLSHFDVFTYRT</sequence>
<proteinExistence type="predicted"/>
<dbReference type="EMBL" id="VVYX01000013">
    <property type="protein sequence ID" value="KAA5418768.1"/>
    <property type="molecule type" value="Genomic_DNA"/>
</dbReference>
<dbReference type="GeneID" id="66310361"/>
<dbReference type="CDD" id="cd01335">
    <property type="entry name" value="Radical_SAM"/>
    <property type="match status" value="1"/>
</dbReference>
<keyword evidence="6" id="KW-0411">Iron-sulfur</keyword>
<reference evidence="12" key="4">
    <citation type="submission" date="2023-08" db="EMBL/GenBank/DDBJ databases">
        <title>Reintroducing virulent viruses to syntetic microbiomes.</title>
        <authorList>
            <person name="Wilde J."/>
            <person name="Boyes R."/>
            <person name="Robinson A.V."/>
            <person name="Daisley B.A."/>
            <person name="Allen-Vercoe E."/>
        </authorList>
    </citation>
    <scope>NUCLEOTIDE SEQUENCE</scope>
    <source>
        <strain evidence="12">225I_12FAA</strain>
    </source>
</reference>
<keyword evidence="8" id="KW-0560">Oxidoreductase</keyword>
<evidence type="ECO:0000313" key="12">
    <source>
        <dbReference type="EMBL" id="MDT4513560.1"/>
    </source>
</evidence>
<evidence type="ECO:0000313" key="15">
    <source>
        <dbReference type="Proteomes" id="UP000482653"/>
    </source>
</evidence>
<dbReference type="EC" id="1.97.1.4" evidence="8"/>
<dbReference type="EMBL" id="JARFID010000033">
    <property type="protein sequence ID" value="MDE8696966.1"/>
    <property type="molecule type" value="Genomic_DNA"/>
</dbReference>
<dbReference type="Proteomes" id="UP001221924">
    <property type="component" value="Unassembled WGS sequence"/>
</dbReference>
<dbReference type="PATRIC" id="fig|246787.4.peg.4009"/>
<dbReference type="SUPFAM" id="SSF102114">
    <property type="entry name" value="Radical SAM enzymes"/>
    <property type="match status" value="1"/>
</dbReference>
<dbReference type="PROSITE" id="PS51918">
    <property type="entry name" value="RADICAL_SAM"/>
    <property type="match status" value="1"/>
</dbReference>
<dbReference type="InterPro" id="IPR034457">
    <property type="entry name" value="Organic_radical-activating"/>
</dbReference>
<dbReference type="Proteomes" id="UP000482653">
    <property type="component" value="Unassembled WGS sequence"/>
</dbReference>
<dbReference type="SFLD" id="SFLDS00029">
    <property type="entry name" value="Radical_SAM"/>
    <property type="match status" value="1"/>
</dbReference>
<dbReference type="EMBL" id="JAVSNH010000001">
    <property type="protein sequence ID" value="MDT4513560.1"/>
    <property type="molecule type" value="Genomic_DNA"/>
</dbReference>
<dbReference type="Proteomes" id="UP001266995">
    <property type="component" value="Unassembled WGS sequence"/>
</dbReference>
<dbReference type="GO" id="GO:0043365">
    <property type="term" value="F:[formate-C-acetyltransferase]-activating enzyme activity"/>
    <property type="evidence" value="ECO:0007669"/>
    <property type="project" value="UniProtKB-EC"/>
</dbReference>